<name>A0ABR8NRC5_9MICO</name>
<keyword evidence="2" id="KW-1133">Transmembrane helix</keyword>
<evidence type="ECO:0000256" key="3">
    <source>
        <dbReference type="SAM" id="SignalP"/>
    </source>
</evidence>
<dbReference type="EMBL" id="JACXZS010000011">
    <property type="protein sequence ID" value="MBD3943204.1"/>
    <property type="molecule type" value="Genomic_DNA"/>
</dbReference>
<feature type="region of interest" description="Disordered" evidence="1">
    <location>
        <begin position="348"/>
        <end position="375"/>
    </location>
</feature>
<reference evidence="4 5" key="1">
    <citation type="submission" date="2020-09" db="EMBL/GenBank/DDBJ databases">
        <title>Isolation and identification of active actinomycetes.</title>
        <authorList>
            <person name="Li X."/>
        </authorList>
    </citation>
    <scope>NUCLEOTIDE SEQUENCE [LARGE SCALE GENOMIC DNA]</scope>
    <source>
        <strain evidence="4 5">NEAU-LLC</strain>
    </source>
</reference>
<feature type="chain" id="PRO_5046422892" description="DUF916 domain-containing protein" evidence="3">
    <location>
        <begin position="32"/>
        <end position="375"/>
    </location>
</feature>
<keyword evidence="2" id="KW-0812">Transmembrane</keyword>
<evidence type="ECO:0008006" key="6">
    <source>
        <dbReference type="Google" id="ProtNLM"/>
    </source>
</evidence>
<evidence type="ECO:0000313" key="4">
    <source>
        <dbReference type="EMBL" id="MBD3943204.1"/>
    </source>
</evidence>
<keyword evidence="3" id="KW-0732">Signal</keyword>
<keyword evidence="2" id="KW-0472">Membrane</keyword>
<gene>
    <name evidence="4" type="ORF">IF188_16035</name>
</gene>
<dbReference type="RefSeq" id="WP_191172813.1">
    <property type="nucleotide sequence ID" value="NZ_JACXZS010000011.1"/>
</dbReference>
<evidence type="ECO:0000256" key="2">
    <source>
        <dbReference type="SAM" id="Phobius"/>
    </source>
</evidence>
<evidence type="ECO:0000256" key="1">
    <source>
        <dbReference type="SAM" id="MobiDB-lite"/>
    </source>
</evidence>
<proteinExistence type="predicted"/>
<dbReference type="Proteomes" id="UP000598426">
    <property type="component" value="Unassembled WGS sequence"/>
</dbReference>
<comment type="caution">
    <text evidence="4">The sequence shown here is derived from an EMBL/GenBank/DDBJ whole genome shotgun (WGS) entry which is preliminary data.</text>
</comment>
<sequence>MNVHPLLSRTVATAALTLTLAIGAVAYPATAEESGEGGPTTTWSLSPASAEGPDARISLRHVIDPGGSAPDFVSLTNFSPHPASFDVYASDGIVTDDGDFDLLPPGEPPVDGGSWISVGTVEGGFVADGVLTIELQPGASVVVPVTVSVPENATPGDHPAGIVAQYKPAAGGSVQFASRVGVRAHLRVAGDVVAALEPTVVSSSYEPSWNPFAPGRLRVEYRLDNVGNVRLGAEAAARATGPFGLAPVRASTTTREVLPAQTSTSTIELAVWPTVVSLGAVAVTPSAVGDDDVPVLTPSSADFTAWTMPWAQLALLALAAGVVVAIVWTRRRSKAGVQRRIDEAVARAREESVTVAPQEARSTSAQPVAAESNDG</sequence>
<feature type="signal peptide" evidence="3">
    <location>
        <begin position="1"/>
        <end position="31"/>
    </location>
</feature>
<feature type="region of interest" description="Disordered" evidence="1">
    <location>
        <begin position="31"/>
        <end position="51"/>
    </location>
</feature>
<keyword evidence="5" id="KW-1185">Reference proteome</keyword>
<feature type="transmembrane region" description="Helical" evidence="2">
    <location>
        <begin position="310"/>
        <end position="329"/>
    </location>
</feature>
<organism evidence="4 5">
    <name type="scientific">Microbacterium helvum</name>
    <dbReference type="NCBI Taxonomy" id="2773713"/>
    <lineage>
        <taxon>Bacteria</taxon>
        <taxon>Bacillati</taxon>
        <taxon>Actinomycetota</taxon>
        <taxon>Actinomycetes</taxon>
        <taxon>Micrococcales</taxon>
        <taxon>Microbacteriaceae</taxon>
        <taxon>Microbacterium</taxon>
    </lineage>
</organism>
<accession>A0ABR8NRC5</accession>
<evidence type="ECO:0000313" key="5">
    <source>
        <dbReference type="Proteomes" id="UP000598426"/>
    </source>
</evidence>
<protein>
    <recommendedName>
        <fullName evidence="6">DUF916 domain-containing protein</fullName>
    </recommendedName>
</protein>